<name>A0ABM9T3R4_THIA3</name>
<evidence type="ECO:0000313" key="2">
    <source>
        <dbReference type="Proteomes" id="UP000078599"/>
    </source>
</evidence>
<dbReference type="EMBL" id="CTRI01000009">
    <property type="protein sequence ID" value="CQR31227.1"/>
    <property type="molecule type" value="Genomic_DNA"/>
</dbReference>
<protein>
    <recommendedName>
        <fullName evidence="3">Transposase</fullName>
    </recommendedName>
</protein>
<proteinExistence type="predicted"/>
<comment type="caution">
    <text evidence="1">The sequence shown here is derived from an EMBL/GenBank/DDBJ whole genome shotgun (WGS) entry which is preliminary data.</text>
</comment>
<evidence type="ECO:0000313" key="1">
    <source>
        <dbReference type="EMBL" id="CQR31227.1"/>
    </source>
</evidence>
<keyword evidence="2" id="KW-1185">Reference proteome</keyword>
<sequence length="39" mass="4605">MAVAVRREVVRQLQERGLRPMQPNEVWSMDFVFDELTNG</sequence>
<organism evidence="1 2">
    <name type="scientific">Thiomonas arsenitoxydans (strain DSM 22701 / CIP 110005 / 3As)</name>
    <dbReference type="NCBI Taxonomy" id="426114"/>
    <lineage>
        <taxon>Bacteria</taxon>
        <taxon>Pseudomonadati</taxon>
        <taxon>Pseudomonadota</taxon>
        <taxon>Betaproteobacteria</taxon>
        <taxon>Burkholderiales</taxon>
        <taxon>Thiomonas</taxon>
    </lineage>
</organism>
<gene>
    <name evidence="1" type="ORF">THICB1_170013</name>
</gene>
<dbReference type="Proteomes" id="UP000078599">
    <property type="component" value="Unassembled WGS sequence"/>
</dbReference>
<accession>A0ABM9T3R4</accession>
<reference evidence="1 2" key="1">
    <citation type="submission" date="2015-03" db="EMBL/GenBank/DDBJ databases">
        <authorList>
            <person name="Regsiter A."/>
            <person name="william w."/>
        </authorList>
    </citation>
    <scope>NUCLEOTIDE SEQUENCE [LARGE SCALE GENOMIC DNA]</scope>
    <source>
        <strain evidence="1 2">CB1</strain>
    </source>
</reference>
<evidence type="ECO:0008006" key="3">
    <source>
        <dbReference type="Google" id="ProtNLM"/>
    </source>
</evidence>